<dbReference type="EMBL" id="CAFABE010000037">
    <property type="protein sequence ID" value="CAB4828380.1"/>
    <property type="molecule type" value="Genomic_DNA"/>
</dbReference>
<feature type="transmembrane region" description="Helical" evidence="1">
    <location>
        <begin position="101"/>
        <end position="119"/>
    </location>
</feature>
<dbReference type="AlphaFoldDB" id="A0A6J7EAP8"/>
<feature type="transmembrane region" description="Helical" evidence="1">
    <location>
        <begin position="131"/>
        <end position="153"/>
    </location>
</feature>
<dbReference type="PANTHER" id="PTHR40761">
    <property type="entry name" value="CONSERVED INTEGRAL MEMBRANE ALANINE VALINE AND LEUCINE RICH PROTEIN-RELATED"/>
    <property type="match status" value="1"/>
</dbReference>
<gene>
    <name evidence="2" type="ORF">UFOPK3164_00927</name>
    <name evidence="3" type="ORF">UFOPK3427_01395</name>
    <name evidence="4" type="ORF">UFOPK4112_00906</name>
</gene>
<name>A0A6J7EAP8_9ZZZZ</name>
<organism evidence="3">
    <name type="scientific">freshwater metagenome</name>
    <dbReference type="NCBI Taxonomy" id="449393"/>
    <lineage>
        <taxon>unclassified sequences</taxon>
        <taxon>metagenomes</taxon>
        <taxon>ecological metagenomes</taxon>
    </lineage>
</organism>
<keyword evidence="1" id="KW-0472">Membrane</keyword>
<keyword evidence="1" id="KW-0812">Transmembrane</keyword>
<evidence type="ECO:0000256" key="1">
    <source>
        <dbReference type="SAM" id="Phobius"/>
    </source>
</evidence>
<feature type="transmembrane region" description="Helical" evidence="1">
    <location>
        <begin position="159"/>
        <end position="181"/>
    </location>
</feature>
<feature type="transmembrane region" description="Helical" evidence="1">
    <location>
        <begin position="193"/>
        <end position="212"/>
    </location>
</feature>
<dbReference type="NCBIfam" id="NF038012">
    <property type="entry name" value="DMT_1"/>
    <property type="match status" value="1"/>
</dbReference>
<dbReference type="EMBL" id="CAFBLT010000001">
    <property type="protein sequence ID" value="CAB4879501.1"/>
    <property type="molecule type" value="Genomic_DNA"/>
</dbReference>
<dbReference type="PANTHER" id="PTHR40761:SF1">
    <property type="entry name" value="CONSERVED INTEGRAL MEMBRANE ALANINE VALINE AND LEUCINE RICH PROTEIN-RELATED"/>
    <property type="match status" value="1"/>
</dbReference>
<reference evidence="3" key="1">
    <citation type="submission" date="2020-05" db="EMBL/GenBank/DDBJ databases">
        <authorList>
            <person name="Chiriac C."/>
            <person name="Salcher M."/>
            <person name="Ghai R."/>
            <person name="Kavagutti S V."/>
        </authorList>
    </citation>
    <scope>NUCLEOTIDE SEQUENCE</scope>
</reference>
<sequence length="285" mass="30276">MTYFLALCAAFFAAGGAALQDREVSDIPEVHAQGLRLMVSSLKRPVWWVGMGLLIGAPLFQYLALRVGTLIQVQPMVPTELLFLLGILIVTHHARPRLPEWLGATGIVVGLAMFLIAAQPNGGDNTITQKWAVSLSVILIIVAGILFLLSRLLHGSGRAALLGSAAAICFAYEAAMTKLIAETPAGQLLTSPAWLGFAFGGIFGFLLFQYSLRAGHVAASRAAMVIVDTLASVAIGVFAFHDIVNHTPLHLAFECLGFIILLAGAFRLATSPMIVTYDPAPSLAE</sequence>
<feature type="transmembrane region" description="Helical" evidence="1">
    <location>
        <begin position="77"/>
        <end position="95"/>
    </location>
</feature>
<feature type="transmembrane region" description="Helical" evidence="1">
    <location>
        <begin position="46"/>
        <end position="65"/>
    </location>
</feature>
<accession>A0A6J7EAP8</accession>
<feature type="transmembrane region" description="Helical" evidence="1">
    <location>
        <begin position="251"/>
        <end position="269"/>
    </location>
</feature>
<keyword evidence="1" id="KW-1133">Transmembrane helix</keyword>
<proteinExistence type="predicted"/>
<feature type="transmembrane region" description="Helical" evidence="1">
    <location>
        <begin position="218"/>
        <end position="239"/>
    </location>
</feature>
<protein>
    <submittedName>
        <fullName evidence="3">Unannotated protein</fullName>
    </submittedName>
</protein>
<evidence type="ECO:0000313" key="4">
    <source>
        <dbReference type="EMBL" id="CAB5020809.1"/>
    </source>
</evidence>
<evidence type="ECO:0000313" key="3">
    <source>
        <dbReference type="EMBL" id="CAB4879501.1"/>
    </source>
</evidence>
<dbReference type="EMBL" id="CAFBPM010000007">
    <property type="protein sequence ID" value="CAB5020809.1"/>
    <property type="molecule type" value="Genomic_DNA"/>
</dbReference>
<evidence type="ECO:0000313" key="2">
    <source>
        <dbReference type="EMBL" id="CAB4828380.1"/>
    </source>
</evidence>